<dbReference type="InterPro" id="IPR036237">
    <property type="entry name" value="Xyl_isomerase-like_sf"/>
</dbReference>
<accession>A0ABT2U9P2</accession>
<evidence type="ECO:0000259" key="1">
    <source>
        <dbReference type="Pfam" id="PF01261"/>
    </source>
</evidence>
<gene>
    <name evidence="2" type="ORF">OB236_03915</name>
</gene>
<reference evidence="2 3" key="1">
    <citation type="submission" date="2022-09" db="EMBL/GenBank/DDBJ databases">
        <authorList>
            <person name="Han X.L."/>
            <person name="Wang Q."/>
            <person name="Lu T."/>
        </authorList>
    </citation>
    <scope>NUCLEOTIDE SEQUENCE [LARGE SCALE GENOMIC DNA]</scope>
    <source>
        <strain evidence="2 3">WQ 127069</strain>
    </source>
</reference>
<keyword evidence="3" id="KW-1185">Reference proteome</keyword>
<dbReference type="InterPro" id="IPR013022">
    <property type="entry name" value="Xyl_isomerase-like_TIM-brl"/>
</dbReference>
<organism evidence="2 3">
    <name type="scientific">Paenibacillus baimaensis</name>
    <dbReference type="NCBI Taxonomy" id="2982185"/>
    <lineage>
        <taxon>Bacteria</taxon>
        <taxon>Bacillati</taxon>
        <taxon>Bacillota</taxon>
        <taxon>Bacilli</taxon>
        <taxon>Bacillales</taxon>
        <taxon>Paenibacillaceae</taxon>
        <taxon>Paenibacillus</taxon>
    </lineage>
</organism>
<dbReference type="Proteomes" id="UP001652445">
    <property type="component" value="Unassembled WGS sequence"/>
</dbReference>
<evidence type="ECO:0000313" key="2">
    <source>
        <dbReference type="EMBL" id="MCU6791272.1"/>
    </source>
</evidence>
<proteinExistence type="predicted"/>
<dbReference type="RefSeq" id="WP_262682862.1">
    <property type="nucleotide sequence ID" value="NZ_JAOQIO010000007.1"/>
</dbReference>
<comment type="caution">
    <text evidence="2">The sequence shown here is derived from an EMBL/GenBank/DDBJ whole genome shotgun (WGS) entry which is preliminary data.</text>
</comment>
<dbReference type="Gene3D" id="3.20.20.150">
    <property type="entry name" value="Divalent-metal-dependent TIM barrel enzymes"/>
    <property type="match status" value="1"/>
</dbReference>
<dbReference type="PANTHER" id="PTHR12110">
    <property type="entry name" value="HYDROXYPYRUVATE ISOMERASE"/>
    <property type="match status" value="1"/>
</dbReference>
<name>A0ABT2U9P2_9BACL</name>
<sequence>MKIAFQTLASPNWSWEQTLNAAAQLGYDGIELRGVEGEMYLPRARPFLPENIEQTLLDLQKKGLEICCLDTSCAFHNEEKYRASILEGKDAIDLAVKLQAPYIRVFGDIIPEGASEVEIAGKIASGLTELGRYAEGTGVTVLLETHGDINNHRIIKHILDQTDSSSVGVLWDFEHPYLHGEEPELTYRELAPYIKHTHVKDAIKGEDGKKLCLIGDGDVPVPQIVSILKENGYNGWLSLEYEKKWAPYLEEPEVSLPAYMSYIKKLVLL</sequence>
<dbReference type="PANTHER" id="PTHR12110:SF53">
    <property type="entry name" value="BLR5974 PROTEIN"/>
    <property type="match status" value="1"/>
</dbReference>
<dbReference type="EMBL" id="JAOQIO010000007">
    <property type="protein sequence ID" value="MCU6791272.1"/>
    <property type="molecule type" value="Genomic_DNA"/>
</dbReference>
<feature type="domain" description="Xylose isomerase-like TIM barrel" evidence="1">
    <location>
        <begin position="20"/>
        <end position="251"/>
    </location>
</feature>
<protein>
    <submittedName>
        <fullName evidence="2">Sugar phosphate isomerase/epimerase</fullName>
    </submittedName>
</protein>
<keyword evidence="2" id="KW-0413">Isomerase</keyword>
<dbReference type="GO" id="GO:0016853">
    <property type="term" value="F:isomerase activity"/>
    <property type="evidence" value="ECO:0007669"/>
    <property type="project" value="UniProtKB-KW"/>
</dbReference>
<dbReference type="InterPro" id="IPR050312">
    <property type="entry name" value="IolE/XylAMocC-like"/>
</dbReference>
<evidence type="ECO:0000313" key="3">
    <source>
        <dbReference type="Proteomes" id="UP001652445"/>
    </source>
</evidence>
<dbReference type="Pfam" id="PF01261">
    <property type="entry name" value="AP_endonuc_2"/>
    <property type="match status" value="1"/>
</dbReference>
<dbReference type="SUPFAM" id="SSF51658">
    <property type="entry name" value="Xylose isomerase-like"/>
    <property type="match status" value="1"/>
</dbReference>